<name>U1WT45_ANEAE</name>
<sequence>MNKPLPFPFHIWEKVHASAYFFVFFSQRRHTAALWYQGREHKTSGWLPLCIFHCFILIWQPSAVNPSLLIHKIFSRTFFLVGGKFMVLEDAIISRYVSENGDYSGSESIIK</sequence>
<reference evidence="1 2" key="1">
    <citation type="submission" date="2013-08" db="EMBL/GenBank/DDBJ databases">
        <authorList>
            <person name="Weinstock G."/>
            <person name="Sodergren E."/>
            <person name="Wylie T."/>
            <person name="Fulton L."/>
            <person name="Fulton R."/>
            <person name="Fronick C."/>
            <person name="O'Laughlin M."/>
            <person name="Godfrey J."/>
            <person name="Miner T."/>
            <person name="Herter B."/>
            <person name="Appelbaum E."/>
            <person name="Cordes M."/>
            <person name="Lek S."/>
            <person name="Wollam A."/>
            <person name="Pepin K.H."/>
            <person name="Palsikar V.B."/>
            <person name="Mitreva M."/>
            <person name="Wilson R.K."/>
        </authorList>
    </citation>
    <scope>NUCLEOTIDE SEQUENCE [LARGE SCALE GENOMIC DNA]</scope>
    <source>
        <strain evidence="1 2">ATCC 12856</strain>
    </source>
</reference>
<evidence type="ECO:0000313" key="2">
    <source>
        <dbReference type="Proteomes" id="UP000016511"/>
    </source>
</evidence>
<protein>
    <submittedName>
        <fullName evidence="1">Uncharacterized protein</fullName>
    </submittedName>
</protein>
<organism evidence="1 2">
    <name type="scientific">Aneurinibacillus aneurinilyticus ATCC 12856</name>
    <dbReference type="NCBI Taxonomy" id="649747"/>
    <lineage>
        <taxon>Bacteria</taxon>
        <taxon>Bacillati</taxon>
        <taxon>Bacillota</taxon>
        <taxon>Bacilli</taxon>
        <taxon>Bacillales</taxon>
        <taxon>Paenibacillaceae</taxon>
        <taxon>Aneurinibacillus group</taxon>
        <taxon>Aneurinibacillus</taxon>
    </lineage>
</organism>
<dbReference type="AlphaFoldDB" id="U1WT45"/>
<comment type="caution">
    <text evidence="1">The sequence shown here is derived from an EMBL/GenBank/DDBJ whole genome shotgun (WGS) entry which is preliminary data.</text>
</comment>
<accession>U1WT45</accession>
<dbReference type="EMBL" id="AWSJ01000011">
    <property type="protein sequence ID" value="ERI11769.1"/>
    <property type="molecule type" value="Genomic_DNA"/>
</dbReference>
<dbReference type="STRING" id="649747.HMPREF0083_00137"/>
<evidence type="ECO:0000313" key="1">
    <source>
        <dbReference type="EMBL" id="ERI11769.1"/>
    </source>
</evidence>
<keyword evidence="2" id="KW-1185">Reference proteome</keyword>
<gene>
    <name evidence="1" type="ORF">HMPREF0083_00137</name>
</gene>
<dbReference type="Proteomes" id="UP000016511">
    <property type="component" value="Unassembled WGS sequence"/>
</dbReference>
<proteinExistence type="predicted"/>
<dbReference type="HOGENOM" id="CLU_2153061_0_0_9"/>